<proteinExistence type="predicted"/>
<protein>
    <submittedName>
        <fullName evidence="1">Uncharacterized protein</fullName>
    </submittedName>
</protein>
<gene>
    <name evidence="1" type="ORF">CCMSSC00406_0009099</name>
</gene>
<keyword evidence="2" id="KW-1185">Reference proteome</keyword>
<evidence type="ECO:0000313" key="2">
    <source>
        <dbReference type="Proteomes" id="UP000824881"/>
    </source>
</evidence>
<dbReference type="EMBL" id="WQMT02000002">
    <property type="protein sequence ID" value="KAG9226002.1"/>
    <property type="molecule type" value="Genomic_DNA"/>
</dbReference>
<reference evidence="1 2" key="1">
    <citation type="journal article" date="2021" name="Appl. Environ. Microbiol.">
        <title>Genetic linkage and physical mapping for an oyster mushroom Pleurotus cornucopiae and QTL analysis for the trait cap color.</title>
        <authorList>
            <person name="Zhang Y."/>
            <person name="Gao W."/>
            <person name="Sonnenberg A."/>
            <person name="Chen Q."/>
            <person name="Zhang J."/>
            <person name="Huang C."/>
        </authorList>
    </citation>
    <scope>NUCLEOTIDE SEQUENCE [LARGE SCALE GENOMIC DNA]</scope>
    <source>
        <strain evidence="1">CCMSSC00406</strain>
    </source>
</reference>
<accession>A0ACB7J5Y4</accession>
<name>A0ACB7J5Y4_PLECO</name>
<dbReference type="Proteomes" id="UP000824881">
    <property type="component" value="Unassembled WGS sequence"/>
</dbReference>
<evidence type="ECO:0000313" key="1">
    <source>
        <dbReference type="EMBL" id="KAG9226002.1"/>
    </source>
</evidence>
<sequence>MRSHHEFRNWQPDPEKLAEFGASESVLNRDLEVSFAPRGRQPGEIPFKLRERGAGLLAVVDVLARVQDYKPMNRPTVKFRDMKATLFEDPHTPHAQVALKPGNDVDSATESDSEEDSCESGTESDMGDYLMSVPSDVITAGAEVDLDLPELRDLLVDDGPINREPRVLEAPLQLDTNGAVIWSFN</sequence>
<organism evidence="1 2">
    <name type="scientific">Pleurotus cornucopiae</name>
    <name type="common">Cornucopia mushroom</name>
    <dbReference type="NCBI Taxonomy" id="5321"/>
    <lineage>
        <taxon>Eukaryota</taxon>
        <taxon>Fungi</taxon>
        <taxon>Dikarya</taxon>
        <taxon>Basidiomycota</taxon>
        <taxon>Agaricomycotina</taxon>
        <taxon>Agaricomycetes</taxon>
        <taxon>Agaricomycetidae</taxon>
        <taxon>Agaricales</taxon>
        <taxon>Pleurotineae</taxon>
        <taxon>Pleurotaceae</taxon>
        <taxon>Pleurotus</taxon>
    </lineage>
</organism>
<comment type="caution">
    <text evidence="1">The sequence shown here is derived from an EMBL/GenBank/DDBJ whole genome shotgun (WGS) entry which is preliminary data.</text>
</comment>